<proteinExistence type="predicted"/>
<organism evidence="2 3">
    <name type="scientific">Brachybacterium aquaticum</name>
    <dbReference type="NCBI Taxonomy" id="1432564"/>
    <lineage>
        <taxon>Bacteria</taxon>
        <taxon>Bacillati</taxon>
        <taxon>Actinomycetota</taxon>
        <taxon>Actinomycetes</taxon>
        <taxon>Micrococcales</taxon>
        <taxon>Dermabacteraceae</taxon>
        <taxon>Brachybacterium</taxon>
    </lineage>
</organism>
<gene>
    <name evidence="2" type="ORF">HNR70_000845</name>
</gene>
<feature type="signal peptide" evidence="1">
    <location>
        <begin position="1"/>
        <end position="30"/>
    </location>
</feature>
<accession>A0A841ACM7</accession>
<dbReference type="InterPro" id="IPR048031">
    <property type="entry name" value="ScyD/ScyE-like"/>
</dbReference>
<dbReference type="Proteomes" id="UP000588158">
    <property type="component" value="Unassembled WGS sequence"/>
</dbReference>
<dbReference type="NCBIfam" id="NF033206">
    <property type="entry name" value="ScyE_fam"/>
    <property type="match status" value="1"/>
</dbReference>
<feature type="chain" id="PRO_5032335596" description="ScyD/ScyE family protein" evidence="1">
    <location>
        <begin position="31"/>
        <end position="369"/>
    </location>
</feature>
<keyword evidence="3" id="KW-1185">Reference proteome</keyword>
<dbReference type="InterPro" id="IPR011042">
    <property type="entry name" value="6-blade_b-propeller_TolB-like"/>
</dbReference>
<dbReference type="AlphaFoldDB" id="A0A841ACM7"/>
<evidence type="ECO:0000256" key="1">
    <source>
        <dbReference type="SAM" id="SignalP"/>
    </source>
</evidence>
<sequence>MSLNVYRRLLAATGALALGASLLGGSAATAAGPETVATGLNSPRQLAFSPGGTLYVAEAGPFLTPDDSCVQHPEFGTTCAGLTGSLAKISGGTVDRVVTGLPSLSSAAESVGPFDLVFTGNNTVAFTIGLGGSPAIRDSFGKDGTHLGYVGSATLNPNHKKGVVTYEFDTVAHEAAHDIDADVDSNPTGLARSGNGYVVADSGGNTLVSTRKGGSTLAEFAPVATTQPGPVPVGFPADAVPTDVVQGKDGSWYVSQLVGFPFEKGSSTIWRVPAGGGTPTPYATGLTNVTSLDIASDGTLYAVEVASDGLLSGPVGSLRKIVPGGSSHPLVAGGLNQPYGLAIDGSWAYVTTGTIAPATGGGSVVRIRL</sequence>
<evidence type="ECO:0000313" key="3">
    <source>
        <dbReference type="Proteomes" id="UP000588158"/>
    </source>
</evidence>
<dbReference type="RefSeq" id="WP_184324566.1">
    <property type="nucleotide sequence ID" value="NZ_JACHLZ010000001.1"/>
</dbReference>
<dbReference type="EMBL" id="JACHLZ010000001">
    <property type="protein sequence ID" value="MBB5831032.1"/>
    <property type="molecule type" value="Genomic_DNA"/>
</dbReference>
<keyword evidence="1" id="KW-0732">Signal</keyword>
<reference evidence="2 3" key="1">
    <citation type="submission" date="2020-08" db="EMBL/GenBank/DDBJ databases">
        <title>Sequencing the genomes of 1000 actinobacteria strains.</title>
        <authorList>
            <person name="Klenk H.-P."/>
        </authorList>
    </citation>
    <scope>NUCLEOTIDE SEQUENCE [LARGE SCALE GENOMIC DNA]</scope>
    <source>
        <strain evidence="2 3">DSM 28796</strain>
    </source>
</reference>
<comment type="caution">
    <text evidence="2">The sequence shown here is derived from an EMBL/GenBank/DDBJ whole genome shotgun (WGS) entry which is preliminary data.</text>
</comment>
<evidence type="ECO:0000313" key="2">
    <source>
        <dbReference type="EMBL" id="MBB5831032.1"/>
    </source>
</evidence>
<protein>
    <recommendedName>
        <fullName evidence="4">ScyD/ScyE family protein</fullName>
    </recommendedName>
</protein>
<name>A0A841ACM7_9MICO</name>
<dbReference type="SUPFAM" id="SSF63829">
    <property type="entry name" value="Calcium-dependent phosphotriesterase"/>
    <property type="match status" value="1"/>
</dbReference>
<dbReference type="Gene3D" id="2.120.10.30">
    <property type="entry name" value="TolB, C-terminal domain"/>
    <property type="match status" value="1"/>
</dbReference>
<evidence type="ECO:0008006" key="4">
    <source>
        <dbReference type="Google" id="ProtNLM"/>
    </source>
</evidence>